<feature type="transmembrane region" description="Helical" evidence="6">
    <location>
        <begin position="31"/>
        <end position="52"/>
    </location>
</feature>
<evidence type="ECO:0000313" key="7">
    <source>
        <dbReference type="EMBL" id="MEB3102677.1"/>
    </source>
</evidence>
<dbReference type="Proteomes" id="UP001310386">
    <property type="component" value="Unassembled WGS sequence"/>
</dbReference>
<keyword evidence="3 6" id="KW-0812">Transmembrane</keyword>
<sequence>MSIKRILIHPLFLFAVALYILPYFMVYTGSFVDLASSIIIYGLLAMGFNFLFGHTGDLSFGHGLFFTFAGFTAGNIALHFSSNLFLTLILGVLSSVVIGAIVGGLAVYRSKGIYFSMITLAFGQVFFYIGYSSRGFTGGENGLGGIPKPNILGLNLSDPPTFYYTAAVFVFIGAYVLYRIANSPFGKVCRAINANKNRPEFLGYDVKKYRFKAFLVSSAIAGYAGVLSVYHIGYMSSQSSHWSASGEIVMMSVLGGINNLFGPVIGALMFKYLEDILSGYTNYWFLPVGIIFVFFVLVAPKGIAGLLQPLYEKLAQKLGINVNALPEKDPQGTADIEPHKKEVSA</sequence>
<proteinExistence type="predicted"/>
<feature type="transmembrane region" description="Helical" evidence="6">
    <location>
        <begin position="59"/>
        <end position="78"/>
    </location>
</feature>
<accession>A0ABU5ZLE3</accession>
<organism evidence="7 8">
    <name type="scientific">Ferviditalea candida</name>
    <dbReference type="NCBI Taxonomy" id="3108399"/>
    <lineage>
        <taxon>Bacteria</taxon>
        <taxon>Bacillati</taxon>
        <taxon>Bacillota</taxon>
        <taxon>Bacilli</taxon>
        <taxon>Bacillales</taxon>
        <taxon>Paenibacillaceae</taxon>
        <taxon>Ferviditalea</taxon>
    </lineage>
</organism>
<dbReference type="PANTHER" id="PTHR30482:SF17">
    <property type="entry name" value="ABC TRANSPORTER ATP-BINDING PROTEIN"/>
    <property type="match status" value="1"/>
</dbReference>
<dbReference type="Pfam" id="PF02653">
    <property type="entry name" value="BPD_transp_2"/>
    <property type="match status" value="1"/>
</dbReference>
<feature type="transmembrane region" description="Helical" evidence="6">
    <location>
        <begin position="113"/>
        <end position="131"/>
    </location>
</feature>
<evidence type="ECO:0000256" key="1">
    <source>
        <dbReference type="ARBA" id="ARBA00004651"/>
    </source>
</evidence>
<feature type="transmembrane region" description="Helical" evidence="6">
    <location>
        <begin position="7"/>
        <end position="25"/>
    </location>
</feature>
<feature type="transmembrane region" description="Helical" evidence="6">
    <location>
        <begin position="162"/>
        <end position="181"/>
    </location>
</feature>
<reference evidence="7" key="1">
    <citation type="submission" date="2023-12" db="EMBL/GenBank/DDBJ databases">
        <title>Fervidustalea candida gen. nov., sp. nov., a novel member of the family Paenibacillaceae isolated from a geothermal area.</title>
        <authorList>
            <person name="Li W.-J."/>
            <person name="Jiao J.-Y."/>
            <person name="Chen Y."/>
        </authorList>
    </citation>
    <scope>NUCLEOTIDE SEQUENCE</scope>
    <source>
        <strain evidence="7">SYSU GA230002</strain>
    </source>
</reference>
<evidence type="ECO:0000256" key="6">
    <source>
        <dbReference type="SAM" id="Phobius"/>
    </source>
</evidence>
<gene>
    <name evidence="7" type="ORF">VF724_13480</name>
</gene>
<keyword evidence="5 6" id="KW-0472">Membrane</keyword>
<protein>
    <submittedName>
        <fullName evidence="7">Branched-chain amino acid ABC transporter permease</fullName>
    </submittedName>
</protein>
<feature type="transmembrane region" description="Helical" evidence="6">
    <location>
        <begin position="84"/>
        <end position="106"/>
    </location>
</feature>
<evidence type="ECO:0000256" key="4">
    <source>
        <dbReference type="ARBA" id="ARBA00022989"/>
    </source>
</evidence>
<dbReference type="CDD" id="cd06581">
    <property type="entry name" value="TM_PBP1_LivM_like"/>
    <property type="match status" value="1"/>
</dbReference>
<feature type="transmembrane region" description="Helical" evidence="6">
    <location>
        <begin position="248"/>
        <end position="270"/>
    </location>
</feature>
<comment type="caution">
    <text evidence="7">The sequence shown here is derived from an EMBL/GenBank/DDBJ whole genome shotgun (WGS) entry which is preliminary data.</text>
</comment>
<dbReference type="EMBL" id="JAYJLD010000020">
    <property type="protein sequence ID" value="MEB3102677.1"/>
    <property type="molecule type" value="Genomic_DNA"/>
</dbReference>
<feature type="transmembrane region" description="Helical" evidence="6">
    <location>
        <begin position="282"/>
        <end position="303"/>
    </location>
</feature>
<feature type="transmembrane region" description="Helical" evidence="6">
    <location>
        <begin position="213"/>
        <end position="236"/>
    </location>
</feature>
<name>A0ABU5ZLE3_9BACL</name>
<keyword evidence="4 6" id="KW-1133">Transmembrane helix</keyword>
<dbReference type="InterPro" id="IPR043428">
    <property type="entry name" value="LivM-like"/>
</dbReference>
<keyword evidence="2" id="KW-1003">Cell membrane</keyword>
<dbReference type="RefSeq" id="WP_371754795.1">
    <property type="nucleotide sequence ID" value="NZ_JAYJLD010000020.1"/>
</dbReference>
<evidence type="ECO:0000256" key="5">
    <source>
        <dbReference type="ARBA" id="ARBA00023136"/>
    </source>
</evidence>
<dbReference type="PANTHER" id="PTHR30482">
    <property type="entry name" value="HIGH-AFFINITY BRANCHED-CHAIN AMINO ACID TRANSPORT SYSTEM PERMEASE"/>
    <property type="match status" value="1"/>
</dbReference>
<evidence type="ECO:0000313" key="8">
    <source>
        <dbReference type="Proteomes" id="UP001310386"/>
    </source>
</evidence>
<evidence type="ECO:0000256" key="2">
    <source>
        <dbReference type="ARBA" id="ARBA00022475"/>
    </source>
</evidence>
<evidence type="ECO:0000256" key="3">
    <source>
        <dbReference type="ARBA" id="ARBA00022692"/>
    </source>
</evidence>
<comment type="subcellular location">
    <subcellularLocation>
        <location evidence="1">Cell membrane</location>
        <topology evidence="1">Multi-pass membrane protein</topology>
    </subcellularLocation>
</comment>
<keyword evidence="8" id="KW-1185">Reference proteome</keyword>
<dbReference type="InterPro" id="IPR001851">
    <property type="entry name" value="ABC_transp_permease"/>
</dbReference>